<feature type="transmembrane region" description="Helical" evidence="1">
    <location>
        <begin position="113"/>
        <end position="134"/>
    </location>
</feature>
<reference evidence="2" key="1">
    <citation type="submission" date="2022-10" db="EMBL/GenBank/DDBJ databases">
        <title>Luteolibacter sp. GHJ8, whole genome shotgun sequencing project.</title>
        <authorList>
            <person name="Zhao G."/>
            <person name="Shen L."/>
        </authorList>
    </citation>
    <scope>NUCLEOTIDE SEQUENCE</scope>
    <source>
        <strain evidence="2">GHJ8</strain>
    </source>
</reference>
<evidence type="ECO:0000313" key="3">
    <source>
        <dbReference type="Proteomes" id="UP001165653"/>
    </source>
</evidence>
<evidence type="ECO:0000256" key="1">
    <source>
        <dbReference type="SAM" id="Phobius"/>
    </source>
</evidence>
<name>A0ABT3GB97_9BACT</name>
<organism evidence="2 3">
    <name type="scientific">Luteolibacter rhizosphaerae</name>
    <dbReference type="NCBI Taxonomy" id="2989719"/>
    <lineage>
        <taxon>Bacteria</taxon>
        <taxon>Pseudomonadati</taxon>
        <taxon>Verrucomicrobiota</taxon>
        <taxon>Verrucomicrobiia</taxon>
        <taxon>Verrucomicrobiales</taxon>
        <taxon>Verrucomicrobiaceae</taxon>
        <taxon>Luteolibacter</taxon>
    </lineage>
</organism>
<protein>
    <recommendedName>
        <fullName evidence="4">SURF1-like protein</fullName>
    </recommendedName>
</protein>
<gene>
    <name evidence="2" type="ORF">OJ996_26310</name>
</gene>
<accession>A0ABT3GB97</accession>
<dbReference type="Proteomes" id="UP001165653">
    <property type="component" value="Unassembled WGS sequence"/>
</dbReference>
<feature type="transmembrane region" description="Helical" evidence="1">
    <location>
        <begin position="5"/>
        <end position="26"/>
    </location>
</feature>
<keyword evidence="1" id="KW-0812">Transmembrane</keyword>
<evidence type="ECO:0008006" key="4">
    <source>
        <dbReference type="Google" id="ProtNLM"/>
    </source>
</evidence>
<sequence length="152" mass="16225">MVRVIWLQGVIAGGAAALLLILWLWARSLEQVDQAMAKSRDGSASVAVSHGGGRVVLGCRIAPRQVAGAAGWAFTTASLPMDETDGMSPWFPPGFLQMGKSANTGAWGMSARVPYWMIAAGHVLLWSGALVWAVRARRRLRISSPQRGGERG</sequence>
<dbReference type="EMBL" id="JAPDDR010000030">
    <property type="protein sequence ID" value="MCW1917123.1"/>
    <property type="molecule type" value="Genomic_DNA"/>
</dbReference>
<dbReference type="RefSeq" id="WP_264516742.1">
    <property type="nucleotide sequence ID" value="NZ_JAPDDR010000030.1"/>
</dbReference>
<keyword evidence="1" id="KW-0472">Membrane</keyword>
<keyword evidence="1" id="KW-1133">Transmembrane helix</keyword>
<proteinExistence type="predicted"/>
<keyword evidence="3" id="KW-1185">Reference proteome</keyword>
<evidence type="ECO:0000313" key="2">
    <source>
        <dbReference type="EMBL" id="MCW1917123.1"/>
    </source>
</evidence>
<comment type="caution">
    <text evidence="2">The sequence shown here is derived from an EMBL/GenBank/DDBJ whole genome shotgun (WGS) entry which is preliminary data.</text>
</comment>